<dbReference type="RefSeq" id="WP_035505175.1">
    <property type="nucleotide sequence ID" value="NZ_CCDH010000002.1"/>
</dbReference>
<dbReference type="Proteomes" id="UP000028868">
    <property type="component" value="Unassembled WGS sequence"/>
</dbReference>
<organism evidence="2 3">
    <name type="scientific">Halobacillus karajensis</name>
    <dbReference type="NCBI Taxonomy" id="195088"/>
    <lineage>
        <taxon>Bacteria</taxon>
        <taxon>Bacillati</taxon>
        <taxon>Bacillota</taxon>
        <taxon>Bacilli</taxon>
        <taxon>Bacillales</taxon>
        <taxon>Bacillaceae</taxon>
        <taxon>Halobacillus</taxon>
    </lineage>
</organism>
<evidence type="ECO:0000313" key="2">
    <source>
        <dbReference type="EMBL" id="CDQ22107.1"/>
    </source>
</evidence>
<accession>A0A024P3A7</accession>
<keyword evidence="1" id="KW-0472">Membrane</keyword>
<proteinExistence type="predicted"/>
<keyword evidence="3" id="KW-1185">Reference proteome</keyword>
<dbReference type="AlphaFoldDB" id="A0A024P3A7"/>
<reference evidence="2 3" key="2">
    <citation type="submission" date="2014-05" db="EMBL/GenBank/DDBJ databases">
        <title>Draft genome sequence of Halobacillus karajensis HK-03.</title>
        <authorList>
            <person name="Khelaifia S."/>
            <person name="Croce O."/>
            <person name="Lagier J.C."/>
            <person name="Raoult D."/>
        </authorList>
    </citation>
    <scope>NUCLEOTIDE SEQUENCE [LARGE SCALE GENOMIC DNA]</scope>
    <source>
        <strain evidence="2 3">HD-03</strain>
    </source>
</reference>
<keyword evidence="1" id="KW-1133">Transmembrane helix</keyword>
<keyword evidence="1" id="KW-0812">Transmembrane</keyword>
<dbReference type="EMBL" id="CCDI010000001">
    <property type="protein sequence ID" value="CDQ22107.1"/>
    <property type="molecule type" value="Genomic_DNA"/>
</dbReference>
<feature type="transmembrane region" description="Helical" evidence="1">
    <location>
        <begin position="87"/>
        <end position="106"/>
    </location>
</feature>
<evidence type="ECO:0000313" key="3">
    <source>
        <dbReference type="Proteomes" id="UP000028868"/>
    </source>
</evidence>
<dbReference type="OrthoDB" id="2669408at2"/>
<feature type="transmembrane region" description="Helical" evidence="1">
    <location>
        <begin position="9"/>
        <end position="27"/>
    </location>
</feature>
<evidence type="ECO:0000256" key="1">
    <source>
        <dbReference type="SAM" id="Phobius"/>
    </source>
</evidence>
<gene>
    <name evidence="2" type="ORF">BN983_00310</name>
</gene>
<comment type="caution">
    <text evidence="2">The sequence shown here is derived from an EMBL/GenBank/DDBJ whole genome shotgun (WGS) entry which is preliminary data.</text>
</comment>
<feature type="transmembrane region" description="Helical" evidence="1">
    <location>
        <begin position="112"/>
        <end position="135"/>
    </location>
</feature>
<protein>
    <submittedName>
        <fullName evidence="2">Uncharacterized protein</fullName>
    </submittedName>
</protein>
<name>A0A024P3A7_9BACI</name>
<reference evidence="3" key="1">
    <citation type="submission" date="2014-03" db="EMBL/GenBank/DDBJ databases">
        <authorList>
            <person name="Urmite Genomes U."/>
        </authorList>
    </citation>
    <scope>NUCLEOTIDE SEQUENCE [LARGE SCALE GENOMIC DNA]</scope>
    <source>
        <strain evidence="3">HD-03</strain>
    </source>
</reference>
<feature type="transmembrane region" description="Helical" evidence="1">
    <location>
        <begin position="58"/>
        <end position="80"/>
    </location>
</feature>
<sequence length="145" mass="17087">MSNSNKTPLHLWLIALFFIFIYSYGVYDYFMMLGHDADYYNSKNYGEAVHKYFTNYPIGLLVLWTINIFGSIIASILLLFRTRWVVWIALISAISMLLLEAITFAFKNRWEVLGPFISMFDIGLLIITWAFFFYCRYLAKRGVLK</sequence>